<sequence>MATVVEETPEEPMDVSMEDSIRSMVILEDPSPEGCQPTFEPQSFEVVQDASKRVGDILVNSHEYSYTNKYSGKSGINWHCTKRGKVASCKAYVKQCGAEFVIGPINHDHEPKTGFLMAAKISKEVNKRAMEDVFTSASVIIIEVMLENMDQGPCSALPKVDYMAWTANKGCQKSRPKYPNDFDFEIAEHILDDFLLGDVMERVIEILPTEEQVKESGARLRGSNMEVGFYLV</sequence>
<dbReference type="PANTHER" id="PTHR20956:SF12">
    <property type="entry name" value="FLYWCH-TYPE DOMAIN-CONTAINING PROTEIN"/>
    <property type="match status" value="1"/>
</dbReference>
<organism evidence="1 2">
    <name type="scientific">Pocillopora damicornis</name>
    <name type="common">Cauliflower coral</name>
    <name type="synonym">Millepora damicornis</name>
    <dbReference type="NCBI Taxonomy" id="46731"/>
    <lineage>
        <taxon>Eukaryota</taxon>
        <taxon>Metazoa</taxon>
        <taxon>Cnidaria</taxon>
        <taxon>Anthozoa</taxon>
        <taxon>Hexacorallia</taxon>
        <taxon>Scleractinia</taxon>
        <taxon>Astrocoeniina</taxon>
        <taxon>Pocilloporidae</taxon>
        <taxon>Pocillopora</taxon>
    </lineage>
</organism>
<dbReference type="OrthoDB" id="5987313at2759"/>
<keyword evidence="2" id="KW-1185">Reference proteome</keyword>
<comment type="caution">
    <text evidence="1">The sequence shown here is derived from an EMBL/GenBank/DDBJ whole genome shotgun (WGS) entry which is preliminary data.</text>
</comment>
<proteinExistence type="predicted"/>
<name>A0A3M6U5F7_POCDA</name>
<accession>A0A3M6U5F7</accession>
<gene>
    <name evidence="1" type="ORF">pdam_00008344</name>
</gene>
<protein>
    <recommendedName>
        <fullName evidence="3">FLYWCH-type domain-containing protein</fullName>
    </recommendedName>
</protein>
<dbReference type="STRING" id="46731.A0A3M6U5F7"/>
<reference evidence="1 2" key="1">
    <citation type="journal article" date="2018" name="Sci. Rep.">
        <title>Comparative analysis of the Pocillopora damicornis genome highlights role of immune system in coral evolution.</title>
        <authorList>
            <person name="Cunning R."/>
            <person name="Bay R.A."/>
            <person name="Gillette P."/>
            <person name="Baker A.C."/>
            <person name="Traylor-Knowles N."/>
        </authorList>
    </citation>
    <scope>NUCLEOTIDE SEQUENCE [LARGE SCALE GENOMIC DNA]</scope>
    <source>
        <strain evidence="1">RSMAS</strain>
        <tissue evidence="1">Whole animal</tissue>
    </source>
</reference>
<dbReference type="Gene3D" id="2.20.25.240">
    <property type="match status" value="1"/>
</dbReference>
<evidence type="ECO:0008006" key="3">
    <source>
        <dbReference type="Google" id="ProtNLM"/>
    </source>
</evidence>
<evidence type="ECO:0000313" key="1">
    <source>
        <dbReference type="EMBL" id="RMX48913.1"/>
    </source>
</evidence>
<dbReference type="Proteomes" id="UP000275408">
    <property type="component" value="Unassembled WGS sequence"/>
</dbReference>
<dbReference type="PANTHER" id="PTHR20956">
    <property type="entry name" value="HEH2P"/>
    <property type="match status" value="1"/>
</dbReference>
<dbReference type="EMBL" id="RCHS01002222">
    <property type="protein sequence ID" value="RMX48913.1"/>
    <property type="molecule type" value="Genomic_DNA"/>
</dbReference>
<dbReference type="AlphaFoldDB" id="A0A3M6U5F7"/>
<evidence type="ECO:0000313" key="2">
    <source>
        <dbReference type="Proteomes" id="UP000275408"/>
    </source>
</evidence>